<protein>
    <recommendedName>
        <fullName evidence="4">Cys-tRNA(Pro)/Cys-tRNA(Cys) deacylase</fullName>
        <ecNumber evidence="4">4.2.-.-</ecNumber>
    </recommendedName>
</protein>
<accession>A0A3P7S0W0</accession>
<sequence>MKKTNAMRLLDRDKIPYTAYEYEVIDGKTDGLTVAMSINQEPERVYKTLVTIGASRTYYVYVIPVAKELDLKKAAKVAGEKKIDMIPMKDLLPTTGYIHGGCSPVGMKKLFKTFIDESCKNHKTLILSGGARGVQVEVELEDLLRVTSAEVEAVV</sequence>
<dbReference type="EMBL" id="LR130778">
    <property type="protein sequence ID" value="VDN48352.1"/>
    <property type="molecule type" value="Genomic_DNA"/>
</dbReference>
<dbReference type="EC" id="4.2.-.-" evidence="4"/>
<dbReference type="GO" id="GO:0006412">
    <property type="term" value="P:translation"/>
    <property type="evidence" value="ECO:0007669"/>
    <property type="project" value="UniProtKB-KW"/>
</dbReference>
<dbReference type="NCBIfam" id="TIGR00011">
    <property type="entry name" value="YbaK_EbsC"/>
    <property type="match status" value="1"/>
</dbReference>
<dbReference type="PIRSF" id="PIRSF006181">
    <property type="entry name" value="EbsC_YbaK"/>
    <property type="match status" value="1"/>
</dbReference>
<evidence type="ECO:0000256" key="1">
    <source>
        <dbReference type="ARBA" id="ARBA00009798"/>
    </source>
</evidence>
<dbReference type="Gene3D" id="3.90.960.10">
    <property type="entry name" value="YbaK/aminoacyl-tRNA synthetase-associated domain"/>
    <property type="match status" value="1"/>
</dbReference>
<dbReference type="PANTHER" id="PTHR30411">
    <property type="entry name" value="CYTOPLASMIC PROTEIN"/>
    <property type="match status" value="1"/>
</dbReference>
<evidence type="ECO:0000256" key="3">
    <source>
        <dbReference type="ARBA" id="ARBA00023239"/>
    </source>
</evidence>
<dbReference type="InterPro" id="IPR007214">
    <property type="entry name" value="YbaK/aa-tRNA-synth-assoc-dom"/>
</dbReference>
<dbReference type="InterPro" id="IPR004369">
    <property type="entry name" value="Prolyl-tRNA_editing_YbaK/EbsC"/>
</dbReference>
<evidence type="ECO:0000313" key="6">
    <source>
        <dbReference type="EMBL" id="VDN48352.1"/>
    </source>
</evidence>
<dbReference type="AlphaFoldDB" id="A0A3P7S0W0"/>
<gene>
    <name evidence="6" type="primary">yjdI</name>
    <name evidence="6" type="ORF">PATL70BA_2457</name>
</gene>
<dbReference type="Proteomes" id="UP000279029">
    <property type="component" value="Chromosome"/>
</dbReference>
<keyword evidence="7" id="KW-1185">Reference proteome</keyword>
<evidence type="ECO:0000256" key="2">
    <source>
        <dbReference type="ARBA" id="ARBA00022917"/>
    </source>
</evidence>
<dbReference type="SUPFAM" id="SSF55826">
    <property type="entry name" value="YbaK/ProRS associated domain"/>
    <property type="match status" value="1"/>
</dbReference>
<proteinExistence type="inferred from homology"/>
<reference evidence="6 7" key="1">
    <citation type="submission" date="2018-09" db="EMBL/GenBank/DDBJ databases">
        <authorList>
            <person name="Postec A."/>
        </authorList>
    </citation>
    <scope>NUCLEOTIDE SEQUENCE [LARGE SCALE GENOMIC DNA]</scope>
    <source>
        <strain evidence="6">70B-A</strain>
    </source>
</reference>
<comment type="similarity">
    <text evidence="1 4">Belongs to the prolyl-tRNA editing family. YbaK/EbsC subfamily.</text>
</comment>
<dbReference type="OrthoDB" id="9809296at2"/>
<keyword evidence="2 4" id="KW-0648">Protein biosynthesis</keyword>
<dbReference type="RefSeq" id="WP_125137495.1">
    <property type="nucleotide sequence ID" value="NZ_LR130778.1"/>
</dbReference>
<dbReference type="GO" id="GO:0002161">
    <property type="term" value="F:aminoacyl-tRNA deacylase activity"/>
    <property type="evidence" value="ECO:0007669"/>
    <property type="project" value="InterPro"/>
</dbReference>
<feature type="domain" description="YbaK/aminoacyl-tRNA synthetase-associated" evidence="5">
    <location>
        <begin position="34"/>
        <end position="145"/>
    </location>
</feature>
<dbReference type="InterPro" id="IPR036754">
    <property type="entry name" value="YbaK/aa-tRNA-synt-asso_dom_sf"/>
</dbReference>
<dbReference type="KEGG" id="cbar:PATL70BA_2457"/>
<evidence type="ECO:0000313" key="7">
    <source>
        <dbReference type="Proteomes" id="UP000279029"/>
    </source>
</evidence>
<organism evidence="6 7">
    <name type="scientific">Petrocella atlantisensis</name>
    <dbReference type="NCBI Taxonomy" id="2173034"/>
    <lineage>
        <taxon>Bacteria</taxon>
        <taxon>Bacillati</taxon>
        <taxon>Bacillota</taxon>
        <taxon>Clostridia</taxon>
        <taxon>Lachnospirales</taxon>
        <taxon>Vallitaleaceae</taxon>
        <taxon>Petrocella</taxon>
    </lineage>
</organism>
<dbReference type="Pfam" id="PF04073">
    <property type="entry name" value="tRNA_edit"/>
    <property type="match status" value="1"/>
</dbReference>
<keyword evidence="3 4" id="KW-0456">Lyase</keyword>
<name>A0A3P7S0W0_9FIRM</name>
<evidence type="ECO:0000259" key="5">
    <source>
        <dbReference type="Pfam" id="PF04073"/>
    </source>
</evidence>
<evidence type="ECO:0000256" key="4">
    <source>
        <dbReference type="PIRNR" id="PIRNR006181"/>
    </source>
</evidence>
<dbReference type="GO" id="GO:0016829">
    <property type="term" value="F:lyase activity"/>
    <property type="evidence" value="ECO:0007669"/>
    <property type="project" value="UniProtKB-KW"/>
</dbReference>
<dbReference type="CDD" id="cd00002">
    <property type="entry name" value="YbaK_deacylase"/>
    <property type="match status" value="1"/>
</dbReference>
<dbReference type="PANTHER" id="PTHR30411:SF0">
    <property type="entry name" value="CYS-TRNA(PRO)_CYS-TRNA(CYS) DEACYLASE YBAK"/>
    <property type="match status" value="1"/>
</dbReference>